<feature type="domain" description="HTH araC/xylS-type" evidence="4">
    <location>
        <begin position="220"/>
        <end position="325"/>
    </location>
</feature>
<evidence type="ECO:0000256" key="3">
    <source>
        <dbReference type="ARBA" id="ARBA00023163"/>
    </source>
</evidence>
<evidence type="ECO:0000256" key="2">
    <source>
        <dbReference type="ARBA" id="ARBA00023125"/>
    </source>
</evidence>
<dbReference type="Pfam" id="PF12833">
    <property type="entry name" value="HTH_18"/>
    <property type="match status" value="1"/>
</dbReference>
<dbReference type="SMART" id="SM00342">
    <property type="entry name" value="HTH_ARAC"/>
    <property type="match status" value="1"/>
</dbReference>
<evidence type="ECO:0000313" key="6">
    <source>
        <dbReference type="Proteomes" id="UP000271925"/>
    </source>
</evidence>
<evidence type="ECO:0000313" key="5">
    <source>
        <dbReference type="EMBL" id="RRB02661.1"/>
    </source>
</evidence>
<dbReference type="PROSITE" id="PS01124">
    <property type="entry name" value="HTH_ARAC_FAMILY_2"/>
    <property type="match status" value="1"/>
</dbReference>
<organism evidence="5 6">
    <name type="scientific">Larkinella rosea</name>
    <dbReference type="NCBI Taxonomy" id="2025312"/>
    <lineage>
        <taxon>Bacteria</taxon>
        <taxon>Pseudomonadati</taxon>
        <taxon>Bacteroidota</taxon>
        <taxon>Cytophagia</taxon>
        <taxon>Cytophagales</taxon>
        <taxon>Spirosomataceae</taxon>
        <taxon>Larkinella</taxon>
    </lineage>
</organism>
<dbReference type="SUPFAM" id="SSF46689">
    <property type="entry name" value="Homeodomain-like"/>
    <property type="match status" value="1"/>
</dbReference>
<dbReference type="InterPro" id="IPR018060">
    <property type="entry name" value="HTH_AraC"/>
</dbReference>
<evidence type="ECO:0000256" key="1">
    <source>
        <dbReference type="ARBA" id="ARBA00023015"/>
    </source>
</evidence>
<dbReference type="PRINTS" id="PR00032">
    <property type="entry name" value="HTHARAC"/>
</dbReference>
<keyword evidence="1" id="KW-0805">Transcription regulation</keyword>
<dbReference type="Gene3D" id="1.10.10.60">
    <property type="entry name" value="Homeodomain-like"/>
    <property type="match status" value="2"/>
</dbReference>
<protein>
    <submittedName>
        <fullName evidence="5">AraC family transcriptional regulator</fullName>
    </submittedName>
</protein>
<dbReference type="EMBL" id="RQJO01000009">
    <property type="protein sequence ID" value="RRB02661.1"/>
    <property type="molecule type" value="Genomic_DNA"/>
</dbReference>
<keyword evidence="6" id="KW-1185">Reference proteome</keyword>
<dbReference type="InterPro" id="IPR009057">
    <property type="entry name" value="Homeodomain-like_sf"/>
</dbReference>
<sequence>MPNRKTASRDVFRFGYKQNTRVKKPSTTPYLIHSVSELHRLLNIPKPEHPLVSVINLNDTHCFPQDVMKSFCYNFYSICIKKDFKGKMKYGQSYYDFDDGVMTFFSPGQVISTVTADDQVCEGWWLVFHADFVRNYPLARNIRNYGYFSYAVHEALHMSEKEETLVTGIMQNIAKEYRSVIDGFSQDVIVSHIDLLLTYCNRFYNRQFITRKSANTDLLIRLETLLADYFDRGKVQELGLPTVQYISEELSISPNYLSDLLRLHTGQSTQQHIHNKLIEKAQEILTTTSLSVSEIAYQLGFEYPQSFSKLFKSKVNVSPLEFRHSFN</sequence>
<dbReference type="PANTHER" id="PTHR43280:SF32">
    <property type="entry name" value="TRANSCRIPTIONAL REGULATORY PROTEIN"/>
    <property type="match status" value="1"/>
</dbReference>
<comment type="caution">
    <text evidence="5">The sequence shown here is derived from an EMBL/GenBank/DDBJ whole genome shotgun (WGS) entry which is preliminary data.</text>
</comment>
<dbReference type="PANTHER" id="PTHR43280">
    <property type="entry name" value="ARAC-FAMILY TRANSCRIPTIONAL REGULATOR"/>
    <property type="match status" value="1"/>
</dbReference>
<dbReference type="GO" id="GO:0003700">
    <property type="term" value="F:DNA-binding transcription factor activity"/>
    <property type="evidence" value="ECO:0007669"/>
    <property type="project" value="InterPro"/>
</dbReference>
<dbReference type="InterPro" id="IPR020449">
    <property type="entry name" value="Tscrpt_reg_AraC-type_HTH"/>
</dbReference>
<dbReference type="GO" id="GO:0043565">
    <property type="term" value="F:sequence-specific DNA binding"/>
    <property type="evidence" value="ECO:0007669"/>
    <property type="project" value="InterPro"/>
</dbReference>
<reference evidence="5 6" key="1">
    <citation type="submission" date="2018-11" db="EMBL/GenBank/DDBJ databases">
        <authorList>
            <person name="Zhou Z."/>
            <person name="Wang G."/>
        </authorList>
    </citation>
    <scope>NUCLEOTIDE SEQUENCE [LARGE SCALE GENOMIC DNA]</scope>
    <source>
        <strain evidence="5 6">KCTC52004</strain>
    </source>
</reference>
<keyword evidence="2" id="KW-0238">DNA-binding</keyword>
<accession>A0A3P1BNL5</accession>
<dbReference type="OrthoDB" id="643086at2"/>
<dbReference type="Proteomes" id="UP000271925">
    <property type="component" value="Unassembled WGS sequence"/>
</dbReference>
<dbReference type="AlphaFoldDB" id="A0A3P1BNL5"/>
<gene>
    <name evidence="5" type="ORF">EHT25_19640</name>
</gene>
<proteinExistence type="predicted"/>
<keyword evidence="3" id="KW-0804">Transcription</keyword>
<evidence type="ECO:0000259" key="4">
    <source>
        <dbReference type="PROSITE" id="PS01124"/>
    </source>
</evidence>
<name>A0A3P1BNL5_9BACT</name>